<dbReference type="AlphaFoldDB" id="A0A498C270"/>
<dbReference type="SUPFAM" id="SSF51735">
    <property type="entry name" value="NAD(P)-binding Rossmann-fold domains"/>
    <property type="match status" value="1"/>
</dbReference>
<dbReference type="Proteomes" id="UP000275461">
    <property type="component" value="Unassembled WGS sequence"/>
</dbReference>
<dbReference type="PANTHER" id="PTHR42879:SF6">
    <property type="entry name" value="NADPH-DEPENDENT REDUCTASE BACG"/>
    <property type="match status" value="1"/>
</dbReference>
<gene>
    <name evidence="2" type="ORF">DFR31_1797</name>
</gene>
<keyword evidence="3" id="KW-1185">Reference proteome</keyword>
<dbReference type="InterPro" id="IPR002347">
    <property type="entry name" value="SDR_fam"/>
</dbReference>
<dbReference type="OrthoDB" id="9804774at2"/>
<accession>A0A498C270</accession>
<evidence type="ECO:0000313" key="2">
    <source>
        <dbReference type="EMBL" id="RLK48686.1"/>
    </source>
</evidence>
<comment type="caution">
    <text evidence="2">The sequence shown here is derived from an EMBL/GenBank/DDBJ whole genome shotgun (WGS) entry which is preliminary data.</text>
</comment>
<dbReference type="CDD" id="cd05344">
    <property type="entry name" value="BKR_like_SDR_like"/>
    <property type="match status" value="1"/>
</dbReference>
<dbReference type="Gene3D" id="3.40.50.720">
    <property type="entry name" value="NAD(P)-binding Rossmann-like Domain"/>
    <property type="match status" value="1"/>
</dbReference>
<dbReference type="Pfam" id="PF13561">
    <property type="entry name" value="adh_short_C2"/>
    <property type="match status" value="1"/>
</dbReference>
<dbReference type="RefSeq" id="WP_121442333.1">
    <property type="nucleotide sequence ID" value="NZ_RCDA01000002.1"/>
</dbReference>
<dbReference type="InterPro" id="IPR050259">
    <property type="entry name" value="SDR"/>
</dbReference>
<comment type="similarity">
    <text evidence="1">Belongs to the short-chain dehydrogenases/reductases (SDR) family.</text>
</comment>
<sequence length="262" mass="27125">MDLGLQGRNAIVLGAGRGLGRAIALALVREGANVLVCARHQESLEKTAHTLHETGPGRVAVHAADLGEPSAATAIHSAAAEQLGPVDVLVNNSGGPPPGPIADAARATWQAQFQAMVLPVFELTALCLPDMRSRGWGRVLTVVSSGVEQPIPNLGLSNGLRSSIVGWSKTLANEVGGDGITVNCLAPGRVATDRTRQIDQANAERQGLPLETVQRQSQAQIPLGRYGAPGEFGDTAAFLVSERGGYITGSVIRVDGGLVKSV</sequence>
<dbReference type="PANTHER" id="PTHR42879">
    <property type="entry name" value="3-OXOACYL-(ACYL-CARRIER-PROTEIN) REDUCTASE"/>
    <property type="match status" value="1"/>
</dbReference>
<evidence type="ECO:0000313" key="3">
    <source>
        <dbReference type="Proteomes" id="UP000275461"/>
    </source>
</evidence>
<organism evidence="2 3">
    <name type="scientific">Alkalispirillum mobile</name>
    <dbReference type="NCBI Taxonomy" id="85925"/>
    <lineage>
        <taxon>Bacteria</taxon>
        <taxon>Pseudomonadati</taxon>
        <taxon>Pseudomonadota</taxon>
        <taxon>Gammaproteobacteria</taxon>
        <taxon>Chromatiales</taxon>
        <taxon>Ectothiorhodospiraceae</taxon>
        <taxon>Alkalispirillum</taxon>
    </lineage>
</organism>
<proteinExistence type="inferred from homology"/>
<protein>
    <submittedName>
        <fullName evidence="2">3-oxoacyl-[acyl-carrier protein] reductase</fullName>
    </submittedName>
</protein>
<dbReference type="EMBL" id="RCDA01000002">
    <property type="protein sequence ID" value="RLK48686.1"/>
    <property type="molecule type" value="Genomic_DNA"/>
</dbReference>
<evidence type="ECO:0000256" key="1">
    <source>
        <dbReference type="ARBA" id="ARBA00006484"/>
    </source>
</evidence>
<dbReference type="FunFam" id="3.40.50.720:FF:000084">
    <property type="entry name" value="Short-chain dehydrogenase reductase"/>
    <property type="match status" value="1"/>
</dbReference>
<dbReference type="PRINTS" id="PR00081">
    <property type="entry name" value="GDHRDH"/>
</dbReference>
<dbReference type="InterPro" id="IPR036291">
    <property type="entry name" value="NAD(P)-bd_dom_sf"/>
</dbReference>
<name>A0A498C270_9GAMM</name>
<reference evidence="2 3" key="1">
    <citation type="submission" date="2018-10" db="EMBL/GenBank/DDBJ databases">
        <title>Genomic Encyclopedia of Type Strains, Phase IV (KMG-IV): sequencing the most valuable type-strain genomes for metagenomic binning, comparative biology and taxonomic classification.</title>
        <authorList>
            <person name="Goeker M."/>
        </authorList>
    </citation>
    <scope>NUCLEOTIDE SEQUENCE [LARGE SCALE GENOMIC DNA]</scope>
    <source>
        <strain evidence="2 3">DSM 12769</strain>
    </source>
</reference>